<proteinExistence type="predicted"/>
<evidence type="ECO:0000313" key="3">
    <source>
        <dbReference type="Proteomes" id="UP000245207"/>
    </source>
</evidence>
<keyword evidence="1" id="KW-0472">Membrane</keyword>
<comment type="caution">
    <text evidence="2">The sequence shown here is derived from an EMBL/GenBank/DDBJ whole genome shotgun (WGS) entry which is preliminary data.</text>
</comment>
<evidence type="ECO:0000256" key="1">
    <source>
        <dbReference type="SAM" id="Phobius"/>
    </source>
</evidence>
<reference evidence="2 3" key="1">
    <citation type="journal article" date="2018" name="Mol. Plant">
        <title>The genome of Artemisia annua provides insight into the evolution of Asteraceae family and artemisinin biosynthesis.</title>
        <authorList>
            <person name="Shen Q."/>
            <person name="Zhang L."/>
            <person name="Liao Z."/>
            <person name="Wang S."/>
            <person name="Yan T."/>
            <person name="Shi P."/>
            <person name="Liu M."/>
            <person name="Fu X."/>
            <person name="Pan Q."/>
            <person name="Wang Y."/>
            <person name="Lv Z."/>
            <person name="Lu X."/>
            <person name="Zhang F."/>
            <person name="Jiang W."/>
            <person name="Ma Y."/>
            <person name="Chen M."/>
            <person name="Hao X."/>
            <person name="Li L."/>
            <person name="Tang Y."/>
            <person name="Lv G."/>
            <person name="Zhou Y."/>
            <person name="Sun X."/>
            <person name="Brodelius P.E."/>
            <person name="Rose J.K.C."/>
            <person name="Tang K."/>
        </authorList>
    </citation>
    <scope>NUCLEOTIDE SEQUENCE [LARGE SCALE GENOMIC DNA]</scope>
    <source>
        <strain evidence="3">cv. Huhao1</strain>
        <tissue evidence="2">Leaf</tissue>
    </source>
</reference>
<sequence length="310" mass="35910">MEKWEEVAAVYQGFQWGQERRYTSYLGFTLSHVLVRGCYKFGSLCYHCLLKLDWGLRTGLRFVAGIFNGFVLLFVLSCGLCISLLFIESAAARISDILRRSLRFLKKLKFLQINKCIKTTISHLGLRKDKAQDVLEDTVETVAETLKTESITLEFSEDGLCARIRWMVVRKSHEHGDRTWDYWKVTGKSFTSIEFVYLKVFFPMQRRQVFSTKISEMEELSFMKEVHYSAELMPYRISGYVEVDGSKCYDFPIVSDACLGDNPYIRLVEAPNKKVKKSNIHVSEVVYGVMLPANVQHAVERSFTWYITVL</sequence>
<feature type="transmembrane region" description="Helical" evidence="1">
    <location>
        <begin position="62"/>
        <end position="87"/>
    </location>
</feature>
<dbReference type="Proteomes" id="UP000245207">
    <property type="component" value="Unassembled WGS sequence"/>
</dbReference>
<keyword evidence="1" id="KW-1133">Transmembrane helix</keyword>
<accession>A0A2U1N341</accession>
<dbReference type="AlphaFoldDB" id="A0A2U1N341"/>
<gene>
    <name evidence="2" type="ORF">CTI12_AA313550</name>
</gene>
<keyword evidence="3" id="KW-1185">Reference proteome</keyword>
<name>A0A2U1N341_ARTAN</name>
<keyword evidence="1" id="KW-0812">Transmembrane</keyword>
<protein>
    <submittedName>
        <fullName evidence="2">Uncharacterized protein</fullName>
    </submittedName>
</protein>
<dbReference type="EMBL" id="PKPP01003737">
    <property type="protein sequence ID" value="PWA67921.1"/>
    <property type="molecule type" value="Genomic_DNA"/>
</dbReference>
<organism evidence="2 3">
    <name type="scientific">Artemisia annua</name>
    <name type="common">Sweet wormwood</name>
    <dbReference type="NCBI Taxonomy" id="35608"/>
    <lineage>
        <taxon>Eukaryota</taxon>
        <taxon>Viridiplantae</taxon>
        <taxon>Streptophyta</taxon>
        <taxon>Embryophyta</taxon>
        <taxon>Tracheophyta</taxon>
        <taxon>Spermatophyta</taxon>
        <taxon>Magnoliopsida</taxon>
        <taxon>eudicotyledons</taxon>
        <taxon>Gunneridae</taxon>
        <taxon>Pentapetalae</taxon>
        <taxon>asterids</taxon>
        <taxon>campanulids</taxon>
        <taxon>Asterales</taxon>
        <taxon>Asteraceae</taxon>
        <taxon>Asteroideae</taxon>
        <taxon>Anthemideae</taxon>
        <taxon>Artemisiinae</taxon>
        <taxon>Artemisia</taxon>
    </lineage>
</organism>
<evidence type="ECO:0000313" key="2">
    <source>
        <dbReference type="EMBL" id="PWA67921.1"/>
    </source>
</evidence>